<dbReference type="Proteomes" id="UP000640335">
    <property type="component" value="Unassembled WGS sequence"/>
</dbReference>
<reference evidence="3 4" key="1">
    <citation type="submission" date="2020-08" db="EMBL/GenBank/DDBJ databases">
        <title>A Genomic Blueprint of the Chicken Gut Microbiome.</title>
        <authorList>
            <person name="Gilroy R."/>
            <person name="Ravi A."/>
            <person name="Getino M."/>
            <person name="Pursley I."/>
            <person name="Horton D.L."/>
            <person name="Alikhan N.-F."/>
            <person name="Baker D."/>
            <person name="Gharbi K."/>
            <person name="Hall N."/>
            <person name="Watson M."/>
            <person name="Adriaenssens E.M."/>
            <person name="Foster-Nyarko E."/>
            <person name="Jarju S."/>
            <person name="Secka A."/>
            <person name="Antonio M."/>
            <person name="Oren A."/>
            <person name="Chaudhuri R."/>
            <person name="La Ragione R.M."/>
            <person name="Hildebrand F."/>
            <person name="Pallen M.J."/>
        </authorList>
    </citation>
    <scope>NUCLEOTIDE SEQUENCE [LARGE SCALE GENOMIC DNA]</scope>
    <source>
        <strain evidence="3 4">Sa3CUN1</strain>
    </source>
</reference>
<dbReference type="InterPro" id="IPR011050">
    <property type="entry name" value="Pectin_lyase_fold/virulence"/>
</dbReference>
<dbReference type="Pfam" id="PF12708">
    <property type="entry name" value="Pect-lyase_RHGA_epim"/>
    <property type="match status" value="1"/>
</dbReference>
<dbReference type="Pfam" id="PF13229">
    <property type="entry name" value="Beta_helix"/>
    <property type="match status" value="1"/>
</dbReference>
<dbReference type="InterPro" id="IPR039448">
    <property type="entry name" value="Beta_helix"/>
</dbReference>
<protein>
    <submittedName>
        <fullName evidence="3">Right-handed parallel beta-helix repeat-containing protein</fullName>
    </submittedName>
</protein>
<evidence type="ECO:0000259" key="1">
    <source>
        <dbReference type="Pfam" id="PF12708"/>
    </source>
</evidence>
<dbReference type="Gene3D" id="2.160.20.10">
    <property type="entry name" value="Single-stranded right-handed beta-helix, Pectin lyase-like"/>
    <property type="match status" value="2"/>
</dbReference>
<evidence type="ECO:0000313" key="4">
    <source>
        <dbReference type="Proteomes" id="UP000640335"/>
    </source>
</evidence>
<evidence type="ECO:0000313" key="3">
    <source>
        <dbReference type="EMBL" id="MBD7914205.1"/>
    </source>
</evidence>
<dbReference type="InterPro" id="IPR012334">
    <property type="entry name" value="Pectin_lyas_fold"/>
</dbReference>
<dbReference type="SMART" id="SM00710">
    <property type="entry name" value="PbH1"/>
    <property type="match status" value="11"/>
</dbReference>
<dbReference type="SUPFAM" id="SSF51126">
    <property type="entry name" value="Pectin lyase-like"/>
    <property type="match status" value="2"/>
</dbReference>
<feature type="domain" description="Right handed beta helix" evidence="2">
    <location>
        <begin position="327"/>
        <end position="479"/>
    </location>
</feature>
<proteinExistence type="predicted"/>
<dbReference type="InterPro" id="IPR006626">
    <property type="entry name" value="PbH1"/>
</dbReference>
<organism evidence="3 4">
    <name type="scientific">Clostridium gallinarum</name>
    <dbReference type="NCBI Taxonomy" id="2762246"/>
    <lineage>
        <taxon>Bacteria</taxon>
        <taxon>Bacillati</taxon>
        <taxon>Bacillota</taxon>
        <taxon>Clostridia</taxon>
        <taxon>Eubacteriales</taxon>
        <taxon>Clostridiaceae</taxon>
        <taxon>Clostridium</taxon>
    </lineage>
</organism>
<dbReference type="InterPro" id="IPR024535">
    <property type="entry name" value="RHGA/B-epi-like_pectate_lyase"/>
</dbReference>
<feature type="domain" description="Rhamnogalacturonase A/B/Epimerase-like pectate lyase" evidence="1">
    <location>
        <begin position="99"/>
        <end position="287"/>
    </location>
</feature>
<comment type="caution">
    <text evidence="3">The sequence shown here is derived from an EMBL/GenBank/DDBJ whole genome shotgun (WGS) entry which is preliminary data.</text>
</comment>
<name>A0ABR8Q1C4_9CLOT</name>
<evidence type="ECO:0000259" key="2">
    <source>
        <dbReference type="Pfam" id="PF13229"/>
    </source>
</evidence>
<dbReference type="NCBIfam" id="TIGR03804">
    <property type="entry name" value="para_beta_helix"/>
    <property type="match status" value="1"/>
</dbReference>
<keyword evidence="4" id="KW-1185">Reference proteome</keyword>
<dbReference type="InterPro" id="IPR022441">
    <property type="entry name" value="Para_beta_helix_rpt-2"/>
</dbReference>
<accession>A0ABR8Q1C4</accession>
<gene>
    <name evidence="3" type="ORF">H9660_03510</name>
</gene>
<dbReference type="EMBL" id="JACSQZ010000008">
    <property type="protein sequence ID" value="MBD7914205.1"/>
    <property type="molecule type" value="Genomic_DNA"/>
</dbReference>
<dbReference type="RefSeq" id="WP_191748616.1">
    <property type="nucleotide sequence ID" value="NZ_JACSQZ010000008.1"/>
</dbReference>
<sequence>MGVIADKIRRAIFGGEVRDSIADGIEVVEQLREDYDRQVINAGNSNAEIVDARGGQAKLKNRLDNFDSHLEQINTEIGVLPETYIAKSGIWGEINLRGINIEWFGAVGDGNTDCTIAIRNAMDFAGNIPVIIPEGNFISKYIYLNSNQKVILIGNLICEQNELGNLFYLDNKENVTILGIGGKAKGSTKDTNNFIKAINSNNICIEGVKLEGFKNKGIDIGDNCFDVIVRKNIVSGSTSVSGAGISALGINCKNVIISDNIVSNCRIGIAVNGGSNHIVSNNVCKDNILMGIGIDGIVAESGDGVKDSIIKGNIITGTIGDSYGGLYIGNGASRNLISNNVITNNGRAGIRISGGEGFKNIRNIIQNNNIYNNTNGIEASYSEESLFLSNIISNNGKGIILFNSDENNISNNEILGNLDDGIKLQSGNNKINNNKIKLNNVGIRIAYGGSNPSYNVIENNDITKNTTSSIINADINTFNHNKGYITENQGIATKLVSGGKIPHGLSGNPSVSPYGSVLVQAKGGSAIGPQNIMVTSDETNITIYFSGNESYDFYWRASVGSIN</sequence>